<feature type="coiled-coil region" evidence="1">
    <location>
        <begin position="760"/>
        <end position="787"/>
    </location>
</feature>
<proteinExistence type="predicted"/>
<reference evidence="3 4" key="1">
    <citation type="journal article" date="2015" name="Int. J. Syst. Evol. Microbiol.">
        <title>Streptomyces gilvifuscus sp. nov., an actinomycete that produces antibacterial compounds isolated from soil.</title>
        <authorList>
            <person name="Nguyen T.M."/>
            <person name="Kim J."/>
        </authorList>
    </citation>
    <scope>NUCLEOTIDE SEQUENCE [LARGE SCALE GENOMIC DNA]</scope>
    <source>
        <strain evidence="3 4">T113</strain>
    </source>
</reference>
<dbReference type="EMBL" id="JAQOSK010000022">
    <property type="protein sequence ID" value="MDC2960453.1"/>
    <property type="molecule type" value="Genomic_DNA"/>
</dbReference>
<sequence>MQQQIPWRRRLFALDKPPFQGCYRWLPDGYESEMGVLLAHERATALIVVCGERGMGKTYALRQEHDALQAAGLHAAWLELRRCTTTGLAQKRLRTALTPPAEPGEWHVLLDGLDEGLNDLPQLDQFLEEVLEELPEPDRARMRLRITCRSARWPARFEEALRTRWQPDQIKIMGLVPLSADDVAVAAQAVGIADTGVLLEAIRQQRLVALATHPVTLLQLLDSYAAHTRLPATVHEAYLQACLRLCAEHRRFTDPHQMKTQTSPEHLLAVAARLAAALQFGPYTVVADAPVTDAAAASVELRLSRLDGFDEPGHLGGRVPCTLWDLRQVTESSLLVPTGDLRWVFAQDSYREFLAAHFLRMHRLQPEPLRQLLWIGDGQDRHVIPAHQEVAAWLATSDATLFADLLRDAPLVLLLADLPSLPDTERERTVTALFDWLERDDERSYLALAAPPLHRLNHAGLSKQLRPRLQTTNPKRLLDAAVAIAQACRPPGLNDELLTAAEDTRQGWILRAQALAALTEPAPHTLSRLMKLAHDTSSEVAVAALRHLYPGHLTVTDYLDRLCDLDPGSRIVSYFLRREVPRQLDTDTIAEAVAWAGRHVQAGRIRPAYLAVAVPARAIILNERTPALTLVPLISESLLALAADEDLLLSATLQTHLQDLAQVLDDCPHTRRLLARHVLHHSDDDLFTTLLASTPGQSLIPEADLLYWMEHWDQLAAISPARAQQVVRFAPPADPDANARADAARRAHPALATATQFWDRHLADQQRRAAQAERQRQQNRFDQAALDAALDDVLAARGEDSLTAWTHVLRCLRRTPDGSPPGVRSPLVLPARAPTRPDAENGAARRISQAAAHLLTENPPRAVIQHPSRLIKYSLHIAATAFALIDEPATLRASPAHWGGWAVVLASRMTDHADDVAIKCTWIPLCVERAADQMSPLLKTALDRAENHTLRELTRVLGGPASYGLRPVLHTWALHPDRSPDQWYTVLNELAAADDPEALSSLAQAIETDPHEHGPGSPARHRWLNAVRVLLRHHSLPDHWPVLRRGLSDVTILLEHEGLLDDLSYASDGRSFPHLTEDVLVELHRLIVDHVGIERAQQWAHDGSSDSRLLPLLGFVCRVLASRATHPAASALYRLARHYPQLPQLARYARSTARAATDRSVQPLEPEQLIRLATDHQARLVRDPRQLLDLVRESLTALEKDLQGSNGTAITLWNRDRPRFNSATQCWPCWEDDLSDAVASFLRRDIGGHRVVVNREVQVRRDGLPGLRTDIQIEAPAHPDTGQQTLTVVIEVKGCWNPELPTAQTQLRAYLSEPDTAGLLLVGYFDCTRWNTKKRSCPATNHAIDDVRREQHEQIRQLTDDGTLLAAAHVLDCRLPGEDSDWRKTADGPA</sequence>
<comment type="caution">
    <text evidence="3">The sequence shown here is derived from an EMBL/GenBank/DDBJ whole genome shotgun (WGS) entry which is preliminary data.</text>
</comment>
<organism evidence="3 4">
    <name type="scientific">Streptomyces gilvifuscus</name>
    <dbReference type="NCBI Taxonomy" id="1550617"/>
    <lineage>
        <taxon>Bacteria</taxon>
        <taxon>Bacillati</taxon>
        <taxon>Actinomycetota</taxon>
        <taxon>Actinomycetes</taxon>
        <taxon>Kitasatosporales</taxon>
        <taxon>Streptomycetaceae</taxon>
        <taxon>Streptomyces</taxon>
    </lineage>
</organism>
<protein>
    <recommendedName>
        <fullName evidence="5">ATP-binding protein</fullName>
    </recommendedName>
</protein>
<feature type="region of interest" description="Disordered" evidence="2">
    <location>
        <begin position="817"/>
        <end position="840"/>
    </location>
</feature>
<evidence type="ECO:0000313" key="3">
    <source>
        <dbReference type="EMBL" id="MDC2960453.1"/>
    </source>
</evidence>
<accession>A0ABT5G6T1</accession>
<keyword evidence="1" id="KW-0175">Coiled coil</keyword>
<name>A0ABT5G6T1_9ACTN</name>
<keyword evidence="4" id="KW-1185">Reference proteome</keyword>
<evidence type="ECO:0008006" key="5">
    <source>
        <dbReference type="Google" id="ProtNLM"/>
    </source>
</evidence>
<dbReference type="Proteomes" id="UP001221328">
    <property type="component" value="Unassembled WGS sequence"/>
</dbReference>
<dbReference type="RefSeq" id="WP_272178596.1">
    <property type="nucleotide sequence ID" value="NZ_JAQOSK010000022.1"/>
</dbReference>
<gene>
    <name evidence="3" type="ORF">PO587_39130</name>
</gene>
<evidence type="ECO:0000256" key="1">
    <source>
        <dbReference type="SAM" id="Coils"/>
    </source>
</evidence>
<evidence type="ECO:0000313" key="4">
    <source>
        <dbReference type="Proteomes" id="UP001221328"/>
    </source>
</evidence>
<evidence type="ECO:0000256" key="2">
    <source>
        <dbReference type="SAM" id="MobiDB-lite"/>
    </source>
</evidence>